<dbReference type="Pfam" id="PF25969">
    <property type="entry name" value="NUDT9_N"/>
    <property type="match status" value="1"/>
</dbReference>
<feature type="chain" id="PRO_5035753211" description="Nudix hydrolase domain-containing protein" evidence="1">
    <location>
        <begin position="25"/>
        <end position="284"/>
    </location>
</feature>
<comment type="caution">
    <text evidence="3">The sequence shown here is derived from an EMBL/GenBank/DDBJ whole genome shotgun (WGS) entry which is preliminary data.</text>
</comment>
<dbReference type="GO" id="GO:0047631">
    <property type="term" value="F:ADP-ribose diphosphatase activity"/>
    <property type="evidence" value="ECO:0007669"/>
    <property type="project" value="InterPro"/>
</dbReference>
<dbReference type="PANTHER" id="PTHR13030:SF8">
    <property type="entry name" value="ADP-RIBOSE PYROPHOSPHATASE, MITOCHONDRIAL"/>
    <property type="match status" value="1"/>
</dbReference>
<evidence type="ECO:0000259" key="2">
    <source>
        <dbReference type="PROSITE" id="PS51462"/>
    </source>
</evidence>
<gene>
    <name evidence="3" type="ORF">CAUJ_LOCUS7982</name>
</gene>
<accession>A0A8S1H8B3</accession>
<evidence type="ECO:0000313" key="3">
    <source>
        <dbReference type="EMBL" id="CAD6192063.1"/>
    </source>
</evidence>
<dbReference type="AlphaFoldDB" id="A0A8S1H8B3"/>
<dbReference type="OrthoDB" id="9972248at2759"/>
<dbReference type="PROSITE" id="PS51462">
    <property type="entry name" value="NUDIX"/>
    <property type="match status" value="1"/>
</dbReference>
<dbReference type="InterPro" id="IPR000086">
    <property type="entry name" value="NUDIX_hydrolase_dom"/>
</dbReference>
<name>A0A8S1H8B3_9PELO</name>
<keyword evidence="4" id="KW-1185">Reference proteome</keyword>
<dbReference type="InterPro" id="IPR039989">
    <property type="entry name" value="NUDT9"/>
</dbReference>
<organism evidence="3 4">
    <name type="scientific">Caenorhabditis auriculariae</name>
    <dbReference type="NCBI Taxonomy" id="2777116"/>
    <lineage>
        <taxon>Eukaryota</taxon>
        <taxon>Metazoa</taxon>
        <taxon>Ecdysozoa</taxon>
        <taxon>Nematoda</taxon>
        <taxon>Chromadorea</taxon>
        <taxon>Rhabditida</taxon>
        <taxon>Rhabditina</taxon>
        <taxon>Rhabditomorpha</taxon>
        <taxon>Rhabditoidea</taxon>
        <taxon>Rhabditidae</taxon>
        <taxon>Peloderinae</taxon>
        <taxon>Caenorhabditis</taxon>
    </lineage>
</organism>
<dbReference type="EMBL" id="CAJGYM010000025">
    <property type="protein sequence ID" value="CAD6192063.1"/>
    <property type="molecule type" value="Genomic_DNA"/>
</dbReference>
<sequence length="284" mass="32195">MFAPSHFLPLTLVFMSIWNHLLCSARMSFIHTKCRITDAPYSKTKDVFRALVPDNKVKWNVDWSEYSPKNYTDPNTIGKPYADKNIDEGDFRWNAVDGSINRKSHICDYSFDKDGRPLNPMGRTGLSGRGVLGKWGPNHAADPLVTRYQNGRLEFVAIQRGDTGEWAIPGGMVDPGEKVSQTLKREFTEEALNGVADASSLEDLWKHGRELYKGYVDDPRNTDNSWMETVLMNFHDKDNVLQGVKLAAGDDATNLRWIDVDSEFPLYASHDHFISLLKQSRPPT</sequence>
<dbReference type="Gene3D" id="3.90.79.10">
    <property type="entry name" value="Nucleoside Triphosphate Pyrophosphohydrolase"/>
    <property type="match status" value="1"/>
</dbReference>
<dbReference type="InterPro" id="IPR015797">
    <property type="entry name" value="NUDIX_hydrolase-like_dom_sf"/>
</dbReference>
<evidence type="ECO:0000256" key="1">
    <source>
        <dbReference type="SAM" id="SignalP"/>
    </source>
</evidence>
<evidence type="ECO:0000313" key="4">
    <source>
        <dbReference type="Proteomes" id="UP000835052"/>
    </source>
</evidence>
<feature type="signal peptide" evidence="1">
    <location>
        <begin position="1"/>
        <end position="24"/>
    </location>
</feature>
<proteinExistence type="predicted"/>
<dbReference type="Pfam" id="PF00293">
    <property type="entry name" value="NUDIX"/>
    <property type="match status" value="1"/>
</dbReference>
<keyword evidence="1" id="KW-0732">Signal</keyword>
<dbReference type="FunFam" id="3.90.79.10:FF:000110">
    <property type="entry name" value="Putative nudix hydrolase 6"/>
    <property type="match status" value="1"/>
</dbReference>
<dbReference type="CDD" id="cd03670">
    <property type="entry name" value="NUDIX_ADPRase_Nudt9"/>
    <property type="match status" value="1"/>
</dbReference>
<dbReference type="SUPFAM" id="SSF55811">
    <property type="entry name" value="Nudix"/>
    <property type="match status" value="1"/>
</dbReference>
<feature type="domain" description="Nudix hydrolase" evidence="2">
    <location>
        <begin position="134"/>
        <end position="280"/>
    </location>
</feature>
<dbReference type="PANTHER" id="PTHR13030">
    <property type="entry name" value="NUDIX HYDROLASE"/>
    <property type="match status" value="1"/>
</dbReference>
<protein>
    <recommendedName>
        <fullName evidence="2">Nudix hydrolase domain-containing protein</fullName>
    </recommendedName>
</protein>
<dbReference type="Proteomes" id="UP000835052">
    <property type="component" value="Unassembled WGS sequence"/>
</dbReference>
<reference evidence="3" key="1">
    <citation type="submission" date="2020-10" db="EMBL/GenBank/DDBJ databases">
        <authorList>
            <person name="Kikuchi T."/>
        </authorList>
    </citation>
    <scope>NUCLEOTIDE SEQUENCE</scope>
    <source>
        <strain evidence="3">NKZ352</strain>
    </source>
</reference>